<comment type="subunit">
    <text evidence="11">The complex is composed of two ATP-binding proteins (NikD and NikE), two transmembrane proteins (NikB and NikC) and a solute-binding protein (NikA).</text>
</comment>
<evidence type="ECO:0000256" key="8">
    <source>
        <dbReference type="ARBA" id="ARBA00023112"/>
    </source>
</evidence>
<dbReference type="EMBL" id="CP017269">
    <property type="protein sequence ID" value="AOT71622.1"/>
    <property type="molecule type" value="Genomic_DNA"/>
</dbReference>
<evidence type="ECO:0000256" key="2">
    <source>
        <dbReference type="ARBA" id="ARBA00022448"/>
    </source>
</evidence>
<evidence type="ECO:0000256" key="11">
    <source>
        <dbReference type="ARBA" id="ARBA00038669"/>
    </source>
</evidence>
<keyword evidence="4" id="KW-0533">Nickel</keyword>
<dbReference type="Proteomes" id="UP000095743">
    <property type="component" value="Chromosome"/>
</dbReference>
<dbReference type="Gene3D" id="1.10.3720.10">
    <property type="entry name" value="MetI-like"/>
    <property type="match status" value="1"/>
</dbReference>
<evidence type="ECO:0000313" key="15">
    <source>
        <dbReference type="EMBL" id="AOT71622.1"/>
    </source>
</evidence>
<dbReference type="InterPro" id="IPR050036">
    <property type="entry name" value="CntB"/>
</dbReference>
<evidence type="ECO:0000256" key="5">
    <source>
        <dbReference type="ARBA" id="ARBA00022692"/>
    </source>
</evidence>
<protein>
    <recommendedName>
        <fullName evidence="12">Nickel import system permease protein NikB</fullName>
    </recommendedName>
</protein>
<evidence type="ECO:0000256" key="4">
    <source>
        <dbReference type="ARBA" id="ARBA00022596"/>
    </source>
</evidence>
<organism evidence="15 16">
    <name type="scientific">Geosporobacter ferrireducens</name>
    <dbReference type="NCBI Taxonomy" id="1424294"/>
    <lineage>
        <taxon>Bacteria</taxon>
        <taxon>Bacillati</taxon>
        <taxon>Bacillota</taxon>
        <taxon>Clostridia</taxon>
        <taxon>Peptostreptococcales</taxon>
        <taxon>Thermotaleaceae</taxon>
        <taxon>Geosporobacter</taxon>
    </lineage>
</organism>
<sequence length="309" mass="34406">MKRYFLQRILCIFPILLGISLVSFLLINLSPSDPAEVALRVNEIVPTEEAVASMRTELGLDKPFFERYIHWLGDCLKFDFGNSYINKKPVLGEMLKALPPTLYLAGVSLAIILSISITAGILCAVFEGSVIDKGTRAFIFVGSAMPNFWLALLLIWFFAVKLDLFPTSGMGGFDSVILPAVTLSFSYVSTYTRLLRNSMVQNKTENYVLYTRVRGLKESTVIKHIFKNSLQSSITALGMSIPKLIAGTVIVENIFAWPGIGRLCVTAIFNRDYPIIQAYVIMMAVLFVVCNLLVDLLSASLDPRVRREV</sequence>
<gene>
    <name evidence="15" type="ORF">Gferi_20035</name>
</gene>
<dbReference type="NCBIfam" id="NF045470">
    <property type="entry name" value="Opp2B"/>
    <property type="match status" value="1"/>
</dbReference>
<dbReference type="PANTHER" id="PTHR43163:SF6">
    <property type="entry name" value="DIPEPTIDE TRANSPORT SYSTEM PERMEASE PROTEIN DPPB-RELATED"/>
    <property type="match status" value="1"/>
</dbReference>
<keyword evidence="6 13" id="KW-1133">Transmembrane helix</keyword>
<keyword evidence="7" id="KW-0406">Ion transport</keyword>
<evidence type="ECO:0000256" key="7">
    <source>
        <dbReference type="ARBA" id="ARBA00023065"/>
    </source>
</evidence>
<keyword evidence="16" id="KW-1185">Reference proteome</keyword>
<evidence type="ECO:0000256" key="3">
    <source>
        <dbReference type="ARBA" id="ARBA00022475"/>
    </source>
</evidence>
<dbReference type="RefSeq" id="WP_069979659.1">
    <property type="nucleotide sequence ID" value="NZ_CP017269.1"/>
</dbReference>
<evidence type="ECO:0000256" key="9">
    <source>
        <dbReference type="ARBA" id="ARBA00023136"/>
    </source>
</evidence>
<dbReference type="InterPro" id="IPR000515">
    <property type="entry name" value="MetI-like"/>
</dbReference>
<dbReference type="KEGG" id="gfe:Gferi_20035"/>
<name>A0A1D8GL47_9FIRM</name>
<proteinExistence type="inferred from homology"/>
<feature type="transmembrane region" description="Helical" evidence="13">
    <location>
        <begin position="102"/>
        <end position="126"/>
    </location>
</feature>
<comment type="similarity">
    <text evidence="10">Belongs to the binding-protein-dependent transport system permease family. OppBC subfamily.</text>
</comment>
<dbReference type="AlphaFoldDB" id="A0A1D8GL47"/>
<evidence type="ECO:0000256" key="1">
    <source>
        <dbReference type="ARBA" id="ARBA00004651"/>
    </source>
</evidence>
<accession>A0A1D8GL47</accession>
<dbReference type="InterPro" id="IPR050045">
    <property type="entry name" value="Opp2B"/>
</dbReference>
<dbReference type="SUPFAM" id="SSF161098">
    <property type="entry name" value="MetI-like"/>
    <property type="match status" value="1"/>
</dbReference>
<evidence type="ECO:0000313" key="16">
    <source>
        <dbReference type="Proteomes" id="UP000095743"/>
    </source>
</evidence>
<reference evidence="15 16" key="1">
    <citation type="submission" date="2016-09" db="EMBL/GenBank/DDBJ databases">
        <title>Genomic analysis reveals versatility of anaerobic energy metabolism of Geosporobacter ferrireducens IRF9 of phylum Firmicutes.</title>
        <authorList>
            <person name="Kim S.-J."/>
        </authorList>
    </citation>
    <scope>NUCLEOTIDE SEQUENCE [LARGE SCALE GENOMIC DNA]</scope>
    <source>
        <strain evidence="15 16">IRF9</strain>
    </source>
</reference>
<evidence type="ECO:0000256" key="6">
    <source>
        <dbReference type="ARBA" id="ARBA00022989"/>
    </source>
</evidence>
<dbReference type="InterPro" id="IPR035906">
    <property type="entry name" value="MetI-like_sf"/>
</dbReference>
<comment type="subcellular location">
    <subcellularLocation>
        <location evidence="1 13">Cell membrane</location>
        <topology evidence="1 13">Multi-pass membrane protein</topology>
    </subcellularLocation>
</comment>
<evidence type="ECO:0000259" key="14">
    <source>
        <dbReference type="PROSITE" id="PS50928"/>
    </source>
</evidence>
<dbReference type="GO" id="GO:0005886">
    <property type="term" value="C:plasma membrane"/>
    <property type="evidence" value="ECO:0007669"/>
    <property type="project" value="UniProtKB-SubCell"/>
</dbReference>
<feature type="transmembrane region" description="Helical" evidence="13">
    <location>
        <begin position="244"/>
        <end position="269"/>
    </location>
</feature>
<feature type="transmembrane region" description="Helical" evidence="13">
    <location>
        <begin position="171"/>
        <end position="189"/>
    </location>
</feature>
<keyword evidence="5 13" id="KW-0812">Transmembrane</keyword>
<dbReference type="CDD" id="cd06261">
    <property type="entry name" value="TM_PBP2"/>
    <property type="match status" value="1"/>
</dbReference>
<dbReference type="OrthoDB" id="9773221at2"/>
<dbReference type="PROSITE" id="PS50928">
    <property type="entry name" value="ABC_TM1"/>
    <property type="match status" value="1"/>
</dbReference>
<evidence type="ECO:0000256" key="10">
    <source>
        <dbReference type="ARBA" id="ARBA00024202"/>
    </source>
</evidence>
<dbReference type="Pfam" id="PF00528">
    <property type="entry name" value="BPD_transp_1"/>
    <property type="match status" value="1"/>
</dbReference>
<keyword evidence="9 13" id="KW-0472">Membrane</keyword>
<dbReference type="GO" id="GO:0015099">
    <property type="term" value="F:nickel cation transmembrane transporter activity"/>
    <property type="evidence" value="ECO:0007669"/>
    <property type="project" value="InterPro"/>
</dbReference>
<dbReference type="InterPro" id="IPR045621">
    <property type="entry name" value="BPD_transp_1_N"/>
</dbReference>
<dbReference type="GO" id="GO:0071916">
    <property type="term" value="F:dipeptide transmembrane transporter activity"/>
    <property type="evidence" value="ECO:0007669"/>
    <property type="project" value="TreeGrafter"/>
</dbReference>
<dbReference type="Pfam" id="PF19300">
    <property type="entry name" value="BPD_transp_1_N"/>
    <property type="match status" value="1"/>
</dbReference>
<keyword evidence="8" id="KW-0921">Nickel transport</keyword>
<feature type="transmembrane region" description="Helical" evidence="13">
    <location>
        <begin position="9"/>
        <end position="29"/>
    </location>
</feature>
<evidence type="ECO:0000256" key="13">
    <source>
        <dbReference type="RuleBase" id="RU363032"/>
    </source>
</evidence>
<evidence type="ECO:0000256" key="12">
    <source>
        <dbReference type="ARBA" id="ARBA00044774"/>
    </source>
</evidence>
<keyword evidence="3" id="KW-1003">Cell membrane</keyword>
<feature type="transmembrane region" description="Helical" evidence="13">
    <location>
        <begin position="138"/>
        <end position="159"/>
    </location>
</feature>
<keyword evidence="2 13" id="KW-0813">Transport</keyword>
<dbReference type="NCBIfam" id="NF045469">
    <property type="entry name" value="Opp1B"/>
    <property type="match status" value="1"/>
</dbReference>
<feature type="domain" description="ABC transmembrane type-1" evidence="14">
    <location>
        <begin position="98"/>
        <end position="298"/>
    </location>
</feature>
<dbReference type="PANTHER" id="PTHR43163">
    <property type="entry name" value="DIPEPTIDE TRANSPORT SYSTEM PERMEASE PROTEIN DPPB-RELATED"/>
    <property type="match status" value="1"/>
</dbReference>
<dbReference type="STRING" id="1424294.Gferi_20035"/>
<feature type="transmembrane region" description="Helical" evidence="13">
    <location>
        <begin position="275"/>
        <end position="297"/>
    </location>
</feature>